<reference evidence="1" key="1">
    <citation type="submission" date="2014-11" db="EMBL/GenBank/DDBJ databases">
        <authorList>
            <person name="Amaro Gonzalez C."/>
        </authorList>
    </citation>
    <scope>NUCLEOTIDE SEQUENCE</scope>
</reference>
<sequence length="44" mass="5139">MYTIHKMHTVQESFTHKVIIALKVYILRGTLLYSSKINSYLLLA</sequence>
<dbReference type="AlphaFoldDB" id="A0A0E9WNK3"/>
<name>A0A0E9WNK3_ANGAN</name>
<dbReference type="EMBL" id="GBXM01016588">
    <property type="protein sequence ID" value="JAH91989.1"/>
    <property type="molecule type" value="Transcribed_RNA"/>
</dbReference>
<organism evidence="1">
    <name type="scientific">Anguilla anguilla</name>
    <name type="common">European freshwater eel</name>
    <name type="synonym">Muraena anguilla</name>
    <dbReference type="NCBI Taxonomy" id="7936"/>
    <lineage>
        <taxon>Eukaryota</taxon>
        <taxon>Metazoa</taxon>
        <taxon>Chordata</taxon>
        <taxon>Craniata</taxon>
        <taxon>Vertebrata</taxon>
        <taxon>Euteleostomi</taxon>
        <taxon>Actinopterygii</taxon>
        <taxon>Neopterygii</taxon>
        <taxon>Teleostei</taxon>
        <taxon>Anguilliformes</taxon>
        <taxon>Anguillidae</taxon>
        <taxon>Anguilla</taxon>
    </lineage>
</organism>
<accession>A0A0E9WNK3</accession>
<reference evidence="1" key="2">
    <citation type="journal article" date="2015" name="Fish Shellfish Immunol.">
        <title>Early steps in the European eel (Anguilla anguilla)-Vibrio vulnificus interaction in the gills: Role of the RtxA13 toxin.</title>
        <authorList>
            <person name="Callol A."/>
            <person name="Pajuelo D."/>
            <person name="Ebbesson L."/>
            <person name="Teles M."/>
            <person name="MacKenzie S."/>
            <person name="Amaro C."/>
        </authorList>
    </citation>
    <scope>NUCLEOTIDE SEQUENCE</scope>
</reference>
<protein>
    <submittedName>
        <fullName evidence="1">Uncharacterized protein</fullName>
    </submittedName>
</protein>
<evidence type="ECO:0000313" key="1">
    <source>
        <dbReference type="EMBL" id="JAH91989.1"/>
    </source>
</evidence>
<proteinExistence type="predicted"/>